<dbReference type="Gene3D" id="3.40.640.10">
    <property type="entry name" value="Type I PLP-dependent aspartate aminotransferase-like (Major domain)"/>
    <property type="match status" value="1"/>
</dbReference>
<keyword evidence="10" id="KW-0032">Aminotransferase</keyword>
<dbReference type="InterPro" id="IPR000192">
    <property type="entry name" value="Aminotrans_V_dom"/>
</dbReference>
<feature type="domain" description="Aminotransferase class V" evidence="9">
    <location>
        <begin position="6"/>
        <end position="369"/>
    </location>
</feature>
<evidence type="ECO:0000256" key="7">
    <source>
        <dbReference type="ARBA" id="ARBA00023014"/>
    </source>
</evidence>
<evidence type="ECO:0000313" key="10">
    <source>
        <dbReference type="EMBL" id="MBB2150761.1"/>
    </source>
</evidence>
<gene>
    <name evidence="10" type="ORF">GM920_17825</name>
</gene>
<evidence type="ECO:0000256" key="1">
    <source>
        <dbReference type="ARBA" id="ARBA00001933"/>
    </source>
</evidence>
<accession>A0ABR6F008</accession>
<dbReference type="InterPro" id="IPR015421">
    <property type="entry name" value="PyrdxlP-dep_Trfase_major"/>
</dbReference>
<keyword evidence="11" id="KW-1185">Reference proteome</keyword>
<comment type="similarity">
    <text evidence="2">Belongs to the class-V pyridoxal-phosphate-dependent aminotransferase family. NifS/IscS subfamily.</text>
</comment>
<organism evidence="10 11">
    <name type="scientific">Pedobacter gandavensis</name>
    <dbReference type="NCBI Taxonomy" id="2679963"/>
    <lineage>
        <taxon>Bacteria</taxon>
        <taxon>Pseudomonadati</taxon>
        <taxon>Bacteroidota</taxon>
        <taxon>Sphingobacteriia</taxon>
        <taxon>Sphingobacteriales</taxon>
        <taxon>Sphingobacteriaceae</taxon>
        <taxon>Pedobacter</taxon>
    </lineage>
</organism>
<dbReference type="InterPro" id="IPR015422">
    <property type="entry name" value="PyrdxlP-dep_Trfase_small"/>
</dbReference>
<dbReference type="PANTHER" id="PTHR11601:SF34">
    <property type="entry name" value="CYSTEINE DESULFURASE"/>
    <property type="match status" value="1"/>
</dbReference>
<proteinExistence type="inferred from homology"/>
<dbReference type="Gene3D" id="1.10.260.50">
    <property type="match status" value="1"/>
</dbReference>
<evidence type="ECO:0000256" key="5">
    <source>
        <dbReference type="ARBA" id="ARBA00022898"/>
    </source>
</evidence>
<dbReference type="Pfam" id="PF00266">
    <property type="entry name" value="Aminotran_5"/>
    <property type="match status" value="1"/>
</dbReference>
<evidence type="ECO:0000313" key="11">
    <source>
        <dbReference type="Proteomes" id="UP000636110"/>
    </source>
</evidence>
<comment type="catalytic activity">
    <reaction evidence="8">
        <text>(sulfur carrier)-H + L-cysteine = (sulfur carrier)-SH + L-alanine</text>
        <dbReference type="Rhea" id="RHEA:43892"/>
        <dbReference type="Rhea" id="RHEA-COMP:14737"/>
        <dbReference type="Rhea" id="RHEA-COMP:14739"/>
        <dbReference type="ChEBI" id="CHEBI:29917"/>
        <dbReference type="ChEBI" id="CHEBI:35235"/>
        <dbReference type="ChEBI" id="CHEBI:57972"/>
        <dbReference type="ChEBI" id="CHEBI:64428"/>
        <dbReference type="EC" id="2.8.1.7"/>
    </reaction>
</comment>
<keyword evidence="3" id="KW-0808">Transferase</keyword>
<keyword evidence="7" id="KW-0411">Iron-sulfur</keyword>
<comment type="caution">
    <text evidence="10">The sequence shown here is derived from an EMBL/GenBank/DDBJ whole genome shotgun (WGS) entry which is preliminary data.</text>
</comment>
<dbReference type="EMBL" id="WNXC01000007">
    <property type="protein sequence ID" value="MBB2150761.1"/>
    <property type="molecule type" value="Genomic_DNA"/>
</dbReference>
<evidence type="ECO:0000256" key="8">
    <source>
        <dbReference type="ARBA" id="ARBA00050776"/>
    </source>
</evidence>
<comment type="cofactor">
    <cofactor evidence="1">
        <name>pyridoxal 5'-phosphate</name>
        <dbReference type="ChEBI" id="CHEBI:597326"/>
    </cofactor>
</comment>
<dbReference type="SUPFAM" id="SSF53383">
    <property type="entry name" value="PLP-dependent transferases"/>
    <property type="match status" value="1"/>
</dbReference>
<keyword evidence="6" id="KW-0408">Iron</keyword>
<dbReference type="InterPro" id="IPR015424">
    <property type="entry name" value="PyrdxlP-dep_Trfase"/>
</dbReference>
<protein>
    <submittedName>
        <fullName evidence="10">Aminotransferase class V-fold PLP-dependent enzyme</fullName>
    </submittedName>
</protein>
<sequence length="384" mass="42231">MKVNRIYLDNAATTPLDPEVISEMVNVMTNFYGNPSAIHAQGREVRTLVEKARKTVASLLNATPAEIFFTSGGTEADNTAIRCGIAAFNIKHAITSKIEHHAVEHTLGMLLKQGVIEKLSFVNIDTKGNIDYDHLEELLKENGRSFVSLMHANNELGTLTDIERVGEICEQYDAIYHCDTVQTMGHYKHDVRKLKAHFIVCSAHKLHGPKGVGFLFVNHNVKIAPMIYGGAQERNMRGGTENVYGIIGLAKALEMAYSEMESHQNHIQGLKDYLKNRLSTEIADISFNGETDADKSLYTVLNVSFPAMDMSDMLLFNLDINGISASGGSACSSGSSIGSHVLTGIHADPNRPSVRFSFSKYNTKEELDIVVDKVKQIVSQNVTA</sequence>
<evidence type="ECO:0000256" key="4">
    <source>
        <dbReference type="ARBA" id="ARBA00022723"/>
    </source>
</evidence>
<evidence type="ECO:0000256" key="3">
    <source>
        <dbReference type="ARBA" id="ARBA00022679"/>
    </source>
</evidence>
<dbReference type="RefSeq" id="WP_182959984.1">
    <property type="nucleotide sequence ID" value="NZ_WNXC01000007.1"/>
</dbReference>
<dbReference type="Proteomes" id="UP000636110">
    <property type="component" value="Unassembled WGS sequence"/>
</dbReference>
<dbReference type="GO" id="GO:0008483">
    <property type="term" value="F:transaminase activity"/>
    <property type="evidence" value="ECO:0007669"/>
    <property type="project" value="UniProtKB-KW"/>
</dbReference>
<keyword evidence="4" id="KW-0479">Metal-binding</keyword>
<dbReference type="PANTHER" id="PTHR11601">
    <property type="entry name" value="CYSTEINE DESULFURYLASE FAMILY MEMBER"/>
    <property type="match status" value="1"/>
</dbReference>
<dbReference type="InterPro" id="IPR016454">
    <property type="entry name" value="Cysteine_dSase"/>
</dbReference>
<evidence type="ECO:0000256" key="2">
    <source>
        <dbReference type="ARBA" id="ARBA00006490"/>
    </source>
</evidence>
<name>A0ABR6F008_9SPHI</name>
<keyword evidence="5" id="KW-0663">Pyridoxal phosphate</keyword>
<reference evidence="10 11" key="1">
    <citation type="submission" date="2019-11" db="EMBL/GenBank/DDBJ databases">
        <title>Description of Pedobacter sp. LMG 31462T.</title>
        <authorList>
            <person name="Carlier A."/>
            <person name="Qi S."/>
            <person name="Vandamme P."/>
        </authorList>
    </citation>
    <scope>NUCLEOTIDE SEQUENCE [LARGE SCALE GENOMIC DNA]</scope>
    <source>
        <strain evidence="10 11">LMG 31462</strain>
    </source>
</reference>
<evidence type="ECO:0000256" key="6">
    <source>
        <dbReference type="ARBA" id="ARBA00023004"/>
    </source>
</evidence>
<dbReference type="PIRSF" id="PIRSF005572">
    <property type="entry name" value="NifS"/>
    <property type="match status" value="1"/>
</dbReference>
<dbReference type="Gene3D" id="3.90.1150.10">
    <property type="entry name" value="Aspartate Aminotransferase, domain 1"/>
    <property type="match status" value="1"/>
</dbReference>
<evidence type="ECO:0000259" key="9">
    <source>
        <dbReference type="Pfam" id="PF00266"/>
    </source>
</evidence>